<dbReference type="InterPro" id="IPR001849">
    <property type="entry name" value="PH_domain"/>
</dbReference>
<dbReference type="Gene3D" id="2.30.29.30">
    <property type="entry name" value="Pleckstrin-homology domain (PH domain)/Phosphotyrosine-binding domain (PTB)"/>
    <property type="match status" value="1"/>
</dbReference>
<keyword evidence="3" id="KW-1185">Reference proteome</keyword>
<evidence type="ECO:0000313" key="3">
    <source>
        <dbReference type="Proteomes" id="UP000828390"/>
    </source>
</evidence>
<feature type="domain" description="PH" evidence="1">
    <location>
        <begin position="6"/>
        <end position="107"/>
    </location>
</feature>
<protein>
    <recommendedName>
        <fullName evidence="1">PH domain-containing protein</fullName>
    </recommendedName>
</protein>
<comment type="caution">
    <text evidence="2">The sequence shown here is derived from an EMBL/GenBank/DDBJ whole genome shotgun (WGS) entry which is preliminary data.</text>
</comment>
<name>A0A9D4K297_DREPO</name>
<evidence type="ECO:0000259" key="1">
    <source>
        <dbReference type="PROSITE" id="PS50003"/>
    </source>
</evidence>
<proteinExistence type="predicted"/>
<dbReference type="InterPro" id="IPR011993">
    <property type="entry name" value="PH-like_dom_sf"/>
</dbReference>
<dbReference type="PROSITE" id="PS50003">
    <property type="entry name" value="PH_DOMAIN"/>
    <property type="match status" value="1"/>
</dbReference>
<reference evidence="2" key="1">
    <citation type="journal article" date="2019" name="bioRxiv">
        <title>The Genome of the Zebra Mussel, Dreissena polymorpha: A Resource for Invasive Species Research.</title>
        <authorList>
            <person name="McCartney M.A."/>
            <person name="Auch B."/>
            <person name="Kono T."/>
            <person name="Mallez S."/>
            <person name="Zhang Y."/>
            <person name="Obille A."/>
            <person name="Becker A."/>
            <person name="Abrahante J.E."/>
            <person name="Garbe J."/>
            <person name="Badalamenti J.P."/>
            <person name="Herman A."/>
            <person name="Mangelson H."/>
            <person name="Liachko I."/>
            <person name="Sullivan S."/>
            <person name="Sone E.D."/>
            <person name="Koren S."/>
            <person name="Silverstein K.A.T."/>
            <person name="Beckman K.B."/>
            <person name="Gohl D.M."/>
        </authorList>
    </citation>
    <scope>NUCLEOTIDE SEQUENCE</scope>
    <source>
        <strain evidence="2">Duluth1</strain>
        <tissue evidence="2">Whole animal</tissue>
    </source>
</reference>
<reference evidence="2" key="2">
    <citation type="submission" date="2020-11" db="EMBL/GenBank/DDBJ databases">
        <authorList>
            <person name="McCartney M.A."/>
            <person name="Auch B."/>
            <person name="Kono T."/>
            <person name="Mallez S."/>
            <person name="Becker A."/>
            <person name="Gohl D.M."/>
            <person name="Silverstein K.A.T."/>
            <person name="Koren S."/>
            <person name="Bechman K.B."/>
            <person name="Herman A."/>
            <person name="Abrahante J.E."/>
            <person name="Garbe J."/>
        </authorList>
    </citation>
    <scope>NUCLEOTIDE SEQUENCE</scope>
    <source>
        <strain evidence="2">Duluth1</strain>
        <tissue evidence="2">Whole animal</tissue>
    </source>
</reference>
<evidence type="ECO:0000313" key="2">
    <source>
        <dbReference type="EMBL" id="KAH3829942.1"/>
    </source>
</evidence>
<dbReference type="Proteomes" id="UP000828390">
    <property type="component" value="Unassembled WGS sequence"/>
</dbReference>
<dbReference type="SUPFAM" id="SSF50729">
    <property type="entry name" value="PH domain-like"/>
    <property type="match status" value="1"/>
</dbReference>
<dbReference type="AlphaFoldDB" id="A0A9D4K297"/>
<dbReference type="EMBL" id="JAIWYP010000004">
    <property type="protein sequence ID" value="KAH3829942.1"/>
    <property type="molecule type" value="Genomic_DNA"/>
</dbReference>
<organism evidence="2 3">
    <name type="scientific">Dreissena polymorpha</name>
    <name type="common">Zebra mussel</name>
    <name type="synonym">Mytilus polymorpha</name>
    <dbReference type="NCBI Taxonomy" id="45954"/>
    <lineage>
        <taxon>Eukaryota</taxon>
        <taxon>Metazoa</taxon>
        <taxon>Spiralia</taxon>
        <taxon>Lophotrochozoa</taxon>
        <taxon>Mollusca</taxon>
        <taxon>Bivalvia</taxon>
        <taxon>Autobranchia</taxon>
        <taxon>Heteroconchia</taxon>
        <taxon>Euheterodonta</taxon>
        <taxon>Imparidentia</taxon>
        <taxon>Neoheterodontei</taxon>
        <taxon>Myida</taxon>
        <taxon>Dreissenoidea</taxon>
        <taxon>Dreissenidae</taxon>
        <taxon>Dreissena</taxon>
    </lineage>
</organism>
<sequence>MVGEGSEIKSGRLCVIQEANGRKMKVQVFVRVYRSCFEHYVVMFKDSKLSLQCGFINLKNCVITKCTGKDTQFRVTLNDFEGTGVVFETSNRKETDEWQEVLQPVIISSSPTLSSISPNLSPVIPRSPLMPTVTEESDEES</sequence>
<gene>
    <name evidence="2" type="ORF">DPMN_103173</name>
</gene>
<accession>A0A9D4K297</accession>